<evidence type="ECO:0008006" key="3">
    <source>
        <dbReference type="Google" id="ProtNLM"/>
    </source>
</evidence>
<accession>A0ABQ1L7Z0</accession>
<evidence type="ECO:0000313" key="2">
    <source>
        <dbReference type="Proteomes" id="UP000636010"/>
    </source>
</evidence>
<organism evidence="1 2">
    <name type="scientific">Marivirga lumbricoides</name>
    <dbReference type="NCBI Taxonomy" id="1046115"/>
    <lineage>
        <taxon>Bacteria</taxon>
        <taxon>Pseudomonadati</taxon>
        <taxon>Bacteroidota</taxon>
        <taxon>Cytophagia</taxon>
        <taxon>Cytophagales</taxon>
        <taxon>Marivirgaceae</taxon>
        <taxon>Marivirga</taxon>
    </lineage>
</organism>
<dbReference type="Pfam" id="PF13650">
    <property type="entry name" value="Asp_protease_2"/>
    <property type="match status" value="1"/>
</dbReference>
<evidence type="ECO:0000313" key="1">
    <source>
        <dbReference type="EMBL" id="GGC20414.1"/>
    </source>
</evidence>
<dbReference type="SUPFAM" id="SSF50630">
    <property type="entry name" value="Acid proteases"/>
    <property type="match status" value="1"/>
</dbReference>
<name>A0ABQ1L7Z0_9BACT</name>
<dbReference type="EMBL" id="BMEC01000001">
    <property type="protein sequence ID" value="GGC20414.1"/>
    <property type="molecule type" value="Genomic_DNA"/>
</dbReference>
<comment type="caution">
    <text evidence="1">The sequence shown here is derived from an EMBL/GenBank/DDBJ whole genome shotgun (WGS) entry which is preliminary data.</text>
</comment>
<keyword evidence="2" id="KW-1185">Reference proteome</keyword>
<dbReference type="Gene3D" id="2.40.70.10">
    <property type="entry name" value="Acid Proteases"/>
    <property type="match status" value="2"/>
</dbReference>
<dbReference type="Proteomes" id="UP000636010">
    <property type="component" value="Unassembled WGS sequence"/>
</dbReference>
<protein>
    <recommendedName>
        <fullName evidence="3">Peptidase A2 domain-containing protein</fullName>
    </recommendedName>
</protein>
<reference evidence="2" key="1">
    <citation type="journal article" date="2019" name="Int. J. Syst. Evol. Microbiol.">
        <title>The Global Catalogue of Microorganisms (GCM) 10K type strain sequencing project: providing services to taxonomists for standard genome sequencing and annotation.</title>
        <authorList>
            <consortium name="The Broad Institute Genomics Platform"/>
            <consortium name="The Broad Institute Genome Sequencing Center for Infectious Disease"/>
            <person name="Wu L."/>
            <person name="Ma J."/>
        </authorList>
    </citation>
    <scope>NUCLEOTIDE SEQUENCE [LARGE SCALE GENOMIC DNA]</scope>
    <source>
        <strain evidence="2">CGMCC 1.10832</strain>
    </source>
</reference>
<gene>
    <name evidence="1" type="ORF">GCM10011506_01910</name>
</gene>
<sequence length="268" mass="29959">MGEVQPQEFGYKTEFKTLKTLLVLPFKINGVEKNFLFDTGAELCIIQRDSVKGEAAVVSGASGNSSASGTEVVKSLKFGDVNFVNIFALNTNMAGIQEQISNFGGLIGQSVINKANWLIDYPEKTIEVSNRDLSDNTFETLNITFKNSRPYTFISIEGKKEKVMLDFGSSRKFIVPENTELAKTLLSRYEFKDQSRLKSNMGKSETVIEKTAILPLIKLGSIDFKNVEVTVGNSKNMRIGISFFEDYQVYIDNLNNSYKIKASFEARN</sequence>
<dbReference type="InterPro" id="IPR021109">
    <property type="entry name" value="Peptidase_aspartic_dom_sf"/>
</dbReference>
<proteinExistence type="predicted"/>